<evidence type="ECO:0008006" key="5">
    <source>
        <dbReference type="Google" id="ProtNLM"/>
    </source>
</evidence>
<evidence type="ECO:0000313" key="3">
    <source>
        <dbReference type="EnsemblMetazoa" id="GPAI028679-PA"/>
    </source>
</evidence>
<feature type="region of interest" description="Disordered" evidence="2">
    <location>
        <begin position="448"/>
        <end position="473"/>
    </location>
</feature>
<dbReference type="GO" id="GO:0000146">
    <property type="term" value="F:microfilament motor activity"/>
    <property type="evidence" value="ECO:0007669"/>
    <property type="project" value="TreeGrafter"/>
</dbReference>
<feature type="coiled-coil region" evidence="1">
    <location>
        <begin position="1315"/>
        <end position="1786"/>
    </location>
</feature>
<reference evidence="4" key="1">
    <citation type="submission" date="2014-03" db="EMBL/GenBank/DDBJ databases">
        <authorList>
            <person name="Aksoy S."/>
            <person name="Warren W."/>
            <person name="Wilson R.K."/>
        </authorList>
    </citation>
    <scope>NUCLEOTIDE SEQUENCE [LARGE SCALE GENOMIC DNA]</scope>
    <source>
        <strain evidence="4">IAEA</strain>
    </source>
</reference>
<feature type="region of interest" description="Disordered" evidence="2">
    <location>
        <begin position="347"/>
        <end position="367"/>
    </location>
</feature>
<reference evidence="3" key="2">
    <citation type="submission" date="2020-05" db="UniProtKB">
        <authorList>
            <consortium name="EnsemblMetazoa"/>
        </authorList>
    </citation>
    <scope>IDENTIFICATION</scope>
    <source>
        <strain evidence="3">IAEA</strain>
    </source>
</reference>
<feature type="coiled-coil region" evidence="1">
    <location>
        <begin position="745"/>
        <end position="789"/>
    </location>
</feature>
<sequence length="1969" mass="222932">MDKFYVKPKRSLLSNASSNVSQTNIGQGRSLGVGRICSKIRHKIEDNLTPKISSKLYKASKRSVSMTALSTIGSATGKYTLNSKDGQAKLSSINQPTMDQSLKSGVCKASTSSLQQSPYAECYGNSTYFTEPFIDSDDEDESQLSLNLAKTSLEDEIFKELEKAAHDENQLNAVLKSFDKILFDYQKPEDNIKANLSIVEQQKTDHKQTAATAIETASEQETVTDIIAEAKTLENSHTNEQCHIKGDSSSTHTENNTTDKKPLKKSQSSLSLTRRKFYQSPDSPCLRQMRHAFTKQSKSKSVWDLSNTSNTKIPIFKALPLQNRSQSFCHGIGNESKAILNVANKTTNTTNNSGRPRSALGLNNTTSNFNGKLKTKVIKENSKTTIKAKPQQTLPSKPKRAASNVSLCAPPANKPVVPVARRSKTSDELLDKCLEKGQQILHKVETLNTSPPRRLAKGQDYKKPLKRNPSNNKLSLERRKKIMNELKYANEEKLVPAPLESCKIIPPVLGETSDKHAELLVNVIQSANAFRANNLTTSNLNYNALKEDGNGLESDSDDSGHISNEHTEHFRDHTVHSTASLSPISVSSESYDSLEDGNIVVSKSPKIVELLKKFETKTHQQLAMNVCTVTRTPKSRICTTYKVTNVPAVQLVQTHVEIFPNYTKEILFRSGILSELEAKRDELLSDRIIQLQAFCRGYLARKSMSQRRVQELAVRCIQRNVKAFMTVRDWPWWRLLVRVTPLLNVHRTEEQLKAANEELNALRAKLEKIENDRNELKTENQKLESKNQIPEQKEKDTKFIERVLLAMHSPKPTPPSSSSTPTVGKTLMPKPPPLPQSLTSVNTDSNASLFSQKTTNASSGKSPSAVACPRPPVPPQAQNRIRKQNKLLPKQSERIPTQKLTNEELLLTKTRSVNYDSDDGLHAPLNKRSTNFSELASRTTSSSNVATSFLYPIEASLKLPLPKLDKPTGSLRGSDLDLSTARNLRALPRSPSPSLSALSTVSSRGSLISSSVTSTISRLQTPPRRLFPQTYTSGNQSSTYEIRNLEQSPVVFDANLSFVLGCKRQPVRQSLRASPSFEDSRTASAHLSEKIQNFLRRTDHVQEEWTAFGRCKRRTASTSSIGNLNSNYYDDYDTISLIERQRERNSQERYMAPLGKSRSSQNILTKAFQLTKTLPRTSTSRSNSLARDCSETEDDRTIQEEDDNISEELSEMAVDLAEERSTANMATERLEAETGERLRLEKELTEQQAKVKSLQESTEKLEMELICARSDLNGISEDEDADNDDGNVGGAGVGVYKLKYEHVARELEFTKRRLQTQHEHDLEQLVGLKKQLEKKLADAYEEVEEQRQIVGQWKRKAQKMTNEMSDLRMLLEEQNARNNLLEKKQRKFDSECQVLQDGARQERQAKERLSREKDILIAEKFTLEQSLADTRLELDLKEEKLSSLQRELEEMTFGGGTEEEIAQLRRSKNELDRRVKEQEEELDEMAGQVQLLEQAKLRLEMSLETMRKEARREAQQRDEELEEARALECQLEAEHEERTLLLREKHELERRLSSMEDQDRVDRQVEEAANQKLRRDLRKHKALLKDAQAQLERLKADTPGKALIRQLRNQLEDAESARMLAMKARQATEVELAEVQTLFEESNRARNEAEDKANTAQRDRAELQSQIEENEEELAELMKKFSATVKQLNTEQVAVSEFEFKISELEAERNNLKEQVMDLQHRLENIENLADPSAAMMSKRLELRTKELESRLELEQTTRTRLEVQVNRHKEALERLQSELSQCKVRELQAQDALKKSQKSFRELREEYQMVSGREQESATRRKDLEKKIEQFESESTALRNDLRLALQRIADLQQAMEECDDDDLSESEETPSSEASLSDLEERLKPHQSKRSSGQKQNGSSASSNSTATLIREKVDNNPRITLTSPSSTQIHKMAAFADKHSTVVNETKKAFRPTVNEPISNGDVSYA</sequence>
<feature type="region of interest" description="Disordered" evidence="2">
    <location>
        <begin position="1858"/>
        <end position="1929"/>
    </location>
</feature>
<dbReference type="VEuPathDB" id="VectorBase:GPAI028679"/>
<feature type="coiled-coil region" evidence="1">
    <location>
        <begin position="1223"/>
        <end position="1264"/>
    </location>
</feature>
<feature type="region of interest" description="Disordered" evidence="2">
    <location>
        <begin position="387"/>
        <end position="409"/>
    </location>
</feature>
<dbReference type="GO" id="GO:0032982">
    <property type="term" value="C:myosin filament"/>
    <property type="evidence" value="ECO:0007669"/>
    <property type="project" value="TreeGrafter"/>
</dbReference>
<dbReference type="PANTHER" id="PTHR45615:SF36">
    <property type="entry name" value="MYOSIN HEAVY CHAIN-LIKE, ISOFORM B-RELATED"/>
    <property type="match status" value="1"/>
</dbReference>
<dbReference type="STRING" id="7398.A0A1A9ZY58"/>
<dbReference type="GO" id="GO:0005737">
    <property type="term" value="C:cytoplasm"/>
    <property type="evidence" value="ECO:0007669"/>
    <property type="project" value="TreeGrafter"/>
</dbReference>
<feature type="compositionally biased region" description="Low complexity" evidence="2">
    <location>
        <begin position="1893"/>
        <end position="1910"/>
    </location>
</feature>
<dbReference type="GO" id="GO:0051015">
    <property type="term" value="F:actin filament binding"/>
    <property type="evidence" value="ECO:0007669"/>
    <property type="project" value="TreeGrafter"/>
</dbReference>
<proteinExistence type="predicted"/>
<feature type="compositionally biased region" description="Polar residues" evidence="2">
    <location>
        <begin position="247"/>
        <end position="256"/>
    </location>
</feature>
<feature type="compositionally biased region" description="Polar residues" evidence="2">
    <location>
        <begin position="1920"/>
        <end position="1929"/>
    </location>
</feature>
<feature type="compositionally biased region" description="Polar residues" evidence="2">
    <location>
        <begin position="836"/>
        <end position="862"/>
    </location>
</feature>
<dbReference type="InterPro" id="IPR000048">
    <property type="entry name" value="IQ_motif_EF-hand-BS"/>
</dbReference>
<accession>A0A1A9ZY58</accession>
<name>A0A1A9ZY58_GLOPL</name>
<dbReference type="PROSITE" id="PS50096">
    <property type="entry name" value="IQ"/>
    <property type="match status" value="1"/>
</dbReference>
<protein>
    <recommendedName>
        <fullName evidence="5">Unconventional myosin-XVIIIa</fullName>
    </recommendedName>
</protein>
<evidence type="ECO:0000256" key="1">
    <source>
        <dbReference type="SAM" id="Coils"/>
    </source>
</evidence>
<feature type="region of interest" description="Disordered" evidence="2">
    <location>
        <begin position="807"/>
        <end position="889"/>
    </location>
</feature>
<feature type="compositionally biased region" description="Acidic residues" evidence="2">
    <location>
        <begin position="1858"/>
        <end position="1872"/>
    </location>
</feature>
<dbReference type="PANTHER" id="PTHR45615">
    <property type="entry name" value="MYOSIN HEAVY CHAIN, NON-MUSCLE"/>
    <property type="match status" value="1"/>
</dbReference>
<keyword evidence="1" id="KW-0175">Coiled coil</keyword>
<evidence type="ECO:0000256" key="2">
    <source>
        <dbReference type="SAM" id="MobiDB-lite"/>
    </source>
</evidence>
<feature type="compositionally biased region" description="Polar residues" evidence="2">
    <location>
        <begin position="1175"/>
        <end position="1185"/>
    </location>
</feature>
<dbReference type="SUPFAM" id="SSF52540">
    <property type="entry name" value="P-loop containing nucleoside triphosphate hydrolases"/>
    <property type="match status" value="1"/>
</dbReference>
<dbReference type="InterPro" id="IPR027417">
    <property type="entry name" value="P-loop_NTPase"/>
</dbReference>
<dbReference type="EnsemblMetazoa" id="GPAI028679-RA">
    <property type="protein sequence ID" value="GPAI028679-PA"/>
    <property type="gene ID" value="GPAI028679"/>
</dbReference>
<feature type="region of interest" description="Disordered" evidence="2">
    <location>
        <begin position="234"/>
        <end position="282"/>
    </location>
</feature>
<evidence type="ECO:0000313" key="4">
    <source>
        <dbReference type="Proteomes" id="UP000092445"/>
    </source>
</evidence>
<dbReference type="Pfam" id="PF00612">
    <property type="entry name" value="IQ"/>
    <property type="match status" value="1"/>
</dbReference>
<keyword evidence="4" id="KW-1185">Reference proteome</keyword>
<dbReference type="Proteomes" id="UP000092445">
    <property type="component" value="Unassembled WGS sequence"/>
</dbReference>
<organism evidence="3 4">
    <name type="scientific">Glossina pallidipes</name>
    <name type="common">Tsetse fly</name>
    <dbReference type="NCBI Taxonomy" id="7398"/>
    <lineage>
        <taxon>Eukaryota</taxon>
        <taxon>Metazoa</taxon>
        <taxon>Ecdysozoa</taxon>
        <taxon>Arthropoda</taxon>
        <taxon>Hexapoda</taxon>
        <taxon>Insecta</taxon>
        <taxon>Pterygota</taxon>
        <taxon>Neoptera</taxon>
        <taxon>Endopterygota</taxon>
        <taxon>Diptera</taxon>
        <taxon>Brachycera</taxon>
        <taxon>Muscomorpha</taxon>
        <taxon>Hippoboscoidea</taxon>
        <taxon>Glossinidae</taxon>
        <taxon>Glossina</taxon>
    </lineage>
</organism>
<dbReference type="GO" id="GO:0016460">
    <property type="term" value="C:myosin II complex"/>
    <property type="evidence" value="ECO:0007669"/>
    <property type="project" value="TreeGrafter"/>
</dbReference>
<feature type="region of interest" description="Disordered" evidence="2">
    <location>
        <begin position="1175"/>
        <end position="1200"/>
    </location>
</feature>
<dbReference type="Gene3D" id="1.20.5.4820">
    <property type="match status" value="1"/>
</dbReference>